<evidence type="ECO:0000256" key="3">
    <source>
        <dbReference type="ARBA" id="ARBA00022679"/>
    </source>
</evidence>
<keyword evidence="7" id="KW-0520">NAD</keyword>
<keyword evidence="2" id="KW-0662">Pyridine nucleotide biosynthesis</keyword>
<protein>
    <submittedName>
        <fullName evidence="10">Nucleotidylyl transferase</fullName>
    </submittedName>
</protein>
<dbReference type="GO" id="GO:0005634">
    <property type="term" value="C:nucleus"/>
    <property type="evidence" value="ECO:0007669"/>
    <property type="project" value="EnsemblFungi"/>
</dbReference>
<dbReference type="UniPathway" id="UPA00253">
    <property type="reaction ID" value="UER00600"/>
</dbReference>
<keyword evidence="4" id="KW-0548">Nucleotidyltransferase</keyword>
<dbReference type="GO" id="GO:0007124">
    <property type="term" value="P:pseudohyphal growth"/>
    <property type="evidence" value="ECO:0007669"/>
    <property type="project" value="EnsemblFungi"/>
</dbReference>
<dbReference type="PANTHER" id="PTHR31285">
    <property type="entry name" value="NICOTINAMIDE MONONUCLEOTIDE ADENYLYLTRANSFERASE"/>
    <property type="match status" value="1"/>
</dbReference>
<evidence type="ECO:0000256" key="1">
    <source>
        <dbReference type="ARBA" id="ARBA00004790"/>
    </source>
</evidence>
<dbReference type="OrthoDB" id="5591297at2759"/>
<dbReference type="GeneID" id="30995878"/>
<dbReference type="GO" id="GO:0036503">
    <property type="term" value="P:ERAD pathway"/>
    <property type="evidence" value="ECO:0007669"/>
    <property type="project" value="EnsemblFungi"/>
</dbReference>
<keyword evidence="6" id="KW-0067">ATP-binding</keyword>
<dbReference type="GO" id="GO:0016887">
    <property type="term" value="F:ATP hydrolysis activity"/>
    <property type="evidence" value="ECO:0007669"/>
    <property type="project" value="EnsemblFungi"/>
</dbReference>
<dbReference type="Proteomes" id="UP000095085">
    <property type="component" value="Unassembled WGS sequence"/>
</dbReference>
<dbReference type="STRING" id="984485.A0A1E4RIL4"/>
<organism evidence="10 11">
    <name type="scientific">Hyphopichia burtonii NRRL Y-1933</name>
    <dbReference type="NCBI Taxonomy" id="984485"/>
    <lineage>
        <taxon>Eukaryota</taxon>
        <taxon>Fungi</taxon>
        <taxon>Dikarya</taxon>
        <taxon>Ascomycota</taxon>
        <taxon>Saccharomycotina</taxon>
        <taxon>Pichiomycetes</taxon>
        <taxon>Debaryomycetaceae</taxon>
        <taxon>Hyphopichia</taxon>
    </lineage>
</organism>
<dbReference type="InterPro" id="IPR004821">
    <property type="entry name" value="Cyt_trans-like"/>
</dbReference>
<evidence type="ECO:0000259" key="9">
    <source>
        <dbReference type="Pfam" id="PF01467"/>
    </source>
</evidence>
<keyword evidence="5" id="KW-0547">Nucleotide-binding</keyword>
<dbReference type="AlphaFoldDB" id="A0A1E4RIL4"/>
<reference evidence="11" key="1">
    <citation type="submission" date="2016-05" db="EMBL/GenBank/DDBJ databases">
        <title>Comparative genomics of biotechnologically important yeasts.</title>
        <authorList>
            <consortium name="DOE Joint Genome Institute"/>
            <person name="Riley R."/>
            <person name="Haridas S."/>
            <person name="Wolfe K.H."/>
            <person name="Lopes M.R."/>
            <person name="Hittinger C.T."/>
            <person name="Goker M."/>
            <person name="Salamov A."/>
            <person name="Wisecaver J."/>
            <person name="Long T.M."/>
            <person name="Aerts A.L."/>
            <person name="Barry K."/>
            <person name="Choi C."/>
            <person name="Clum A."/>
            <person name="Coughlan A.Y."/>
            <person name="Deshpande S."/>
            <person name="Douglass A.P."/>
            <person name="Hanson S.J."/>
            <person name="Klenk H.-P."/>
            <person name="Labutti K."/>
            <person name="Lapidus A."/>
            <person name="Lindquist E."/>
            <person name="Lipzen A."/>
            <person name="Meier-Kolthoff J.P."/>
            <person name="Ohm R.A."/>
            <person name="Otillar R.P."/>
            <person name="Pangilinan J."/>
            <person name="Peng Y."/>
            <person name="Rokas A."/>
            <person name="Rosa C.A."/>
            <person name="Scheuner C."/>
            <person name="Sibirny A.A."/>
            <person name="Slot J.C."/>
            <person name="Stielow J.B."/>
            <person name="Sun H."/>
            <person name="Kurtzman C.P."/>
            <person name="Blackwell M."/>
            <person name="Grigoriev I.V."/>
            <person name="Jeffries T.W."/>
        </authorList>
    </citation>
    <scope>NUCLEOTIDE SEQUENCE [LARGE SCALE GENOMIC DNA]</scope>
    <source>
        <strain evidence="11">NRRL Y-1933</strain>
    </source>
</reference>
<evidence type="ECO:0000256" key="4">
    <source>
        <dbReference type="ARBA" id="ARBA00022695"/>
    </source>
</evidence>
<dbReference type="GO" id="GO:0000309">
    <property type="term" value="F:nicotinamide-nucleotide adenylyltransferase activity"/>
    <property type="evidence" value="ECO:0007669"/>
    <property type="project" value="UniProtKB-EC"/>
</dbReference>
<dbReference type="SUPFAM" id="SSF52374">
    <property type="entry name" value="Nucleotidylyl transferase"/>
    <property type="match status" value="1"/>
</dbReference>
<dbReference type="GO" id="GO:0034355">
    <property type="term" value="P:NAD+ biosynthetic process via the salvage pathway"/>
    <property type="evidence" value="ECO:0007669"/>
    <property type="project" value="EnsemblFungi"/>
</dbReference>
<dbReference type="Gene3D" id="3.40.50.620">
    <property type="entry name" value="HUPs"/>
    <property type="match status" value="1"/>
</dbReference>
<evidence type="ECO:0000256" key="7">
    <source>
        <dbReference type="ARBA" id="ARBA00023027"/>
    </source>
</evidence>
<dbReference type="GO" id="GO:0005737">
    <property type="term" value="C:cytoplasm"/>
    <property type="evidence" value="ECO:0007669"/>
    <property type="project" value="EnsemblFungi"/>
</dbReference>
<comment type="catalytic activity">
    <reaction evidence="8">
        <text>beta-nicotinamide D-ribonucleotide + ATP + H(+) = diphosphate + NAD(+)</text>
        <dbReference type="Rhea" id="RHEA:21360"/>
        <dbReference type="ChEBI" id="CHEBI:14649"/>
        <dbReference type="ChEBI" id="CHEBI:15378"/>
        <dbReference type="ChEBI" id="CHEBI:30616"/>
        <dbReference type="ChEBI" id="CHEBI:33019"/>
        <dbReference type="ChEBI" id="CHEBI:57540"/>
        <dbReference type="EC" id="2.7.7.1"/>
    </reaction>
</comment>
<dbReference type="InterPro" id="IPR005248">
    <property type="entry name" value="NadD/NMNAT"/>
</dbReference>
<evidence type="ECO:0000256" key="5">
    <source>
        <dbReference type="ARBA" id="ARBA00022741"/>
    </source>
</evidence>
<evidence type="ECO:0000256" key="6">
    <source>
        <dbReference type="ARBA" id="ARBA00022840"/>
    </source>
</evidence>
<accession>A0A1E4RIL4</accession>
<keyword evidence="3 10" id="KW-0808">Transferase</keyword>
<dbReference type="InterPro" id="IPR014729">
    <property type="entry name" value="Rossmann-like_a/b/a_fold"/>
</dbReference>
<proteinExistence type="predicted"/>
<evidence type="ECO:0000313" key="10">
    <source>
        <dbReference type="EMBL" id="ODV67093.1"/>
    </source>
</evidence>
<evidence type="ECO:0000313" key="11">
    <source>
        <dbReference type="Proteomes" id="UP000095085"/>
    </source>
</evidence>
<feature type="domain" description="Cytidyltransferase-like" evidence="9">
    <location>
        <begin position="49"/>
        <end position="115"/>
    </location>
</feature>
<evidence type="ECO:0000256" key="2">
    <source>
        <dbReference type="ARBA" id="ARBA00022642"/>
    </source>
</evidence>
<sequence>MSSMKKSPKSFLKPLQEFIGSNNDFQIIYSTSPRKNWVTPLTNRVCVLDSSFNPPHLGHFTLAEESLRYTYKNQLVPHEERCLVLLLSVKNADKTHPQPANFEDRIEMMYLMANYLNKSLNVNVSIGLTNHAKFVDKSVSILKYIQATLPNIELNDLKLTFLVGFDTLVRIFNPKYYLPDKLLESLSIFMKTTDLFCLTRNDDKISNKEQTQYVSDISNGKLEHVPSHWSSNIHLINNTDDSADKIGLISSSSIRKEISQNNWHNQVIPEIKEYIVKEGIYEHL</sequence>
<comment type="pathway">
    <text evidence="1">Cofactor biosynthesis; NAD(+) biosynthesis.</text>
</comment>
<dbReference type="CDD" id="cd02165">
    <property type="entry name" value="NMNAT"/>
    <property type="match status" value="1"/>
</dbReference>
<dbReference type="PANTHER" id="PTHR31285:SF0">
    <property type="entry name" value="NICOTINAMIDE MONONUCLEOTIDE ADENYLYLTRANSFERASE"/>
    <property type="match status" value="1"/>
</dbReference>
<dbReference type="EMBL" id="KV454541">
    <property type="protein sequence ID" value="ODV67093.1"/>
    <property type="molecule type" value="Genomic_DNA"/>
</dbReference>
<dbReference type="GO" id="GO:0001403">
    <property type="term" value="P:invasive growth in response to glucose limitation"/>
    <property type="evidence" value="ECO:0007669"/>
    <property type="project" value="EnsemblFungi"/>
</dbReference>
<dbReference type="GO" id="GO:0005524">
    <property type="term" value="F:ATP binding"/>
    <property type="evidence" value="ECO:0007669"/>
    <property type="project" value="UniProtKB-KW"/>
</dbReference>
<dbReference type="Pfam" id="PF01467">
    <property type="entry name" value="CTP_transf_like"/>
    <property type="match status" value="1"/>
</dbReference>
<keyword evidence="11" id="KW-1185">Reference proteome</keyword>
<dbReference type="RefSeq" id="XP_020076160.1">
    <property type="nucleotide sequence ID" value="XM_020221329.1"/>
</dbReference>
<gene>
    <name evidence="10" type="ORF">HYPBUDRAFT_153021</name>
</gene>
<evidence type="ECO:0000256" key="8">
    <source>
        <dbReference type="ARBA" id="ARBA00049001"/>
    </source>
</evidence>
<name>A0A1E4RIL4_9ASCO</name>